<proteinExistence type="predicted"/>
<dbReference type="GO" id="GO:0005829">
    <property type="term" value="C:cytosol"/>
    <property type="evidence" value="ECO:0007669"/>
    <property type="project" value="TreeGrafter"/>
</dbReference>
<dbReference type="PANTHER" id="PTHR43434">
    <property type="entry name" value="PHOSPHOGLYCOLATE PHOSPHATASE"/>
    <property type="match status" value="1"/>
</dbReference>
<dbReference type="Gene3D" id="3.40.50.1000">
    <property type="entry name" value="HAD superfamily/HAD-like"/>
    <property type="match status" value="1"/>
</dbReference>
<accession>A0A1G4R2B6</accession>
<dbReference type="EMBL" id="FMTM01000002">
    <property type="protein sequence ID" value="SCW50805.1"/>
    <property type="molecule type" value="Genomic_DNA"/>
</dbReference>
<dbReference type="InterPro" id="IPR041492">
    <property type="entry name" value="HAD_2"/>
</dbReference>
<evidence type="ECO:0000313" key="2">
    <source>
        <dbReference type="Proteomes" id="UP000199542"/>
    </source>
</evidence>
<name>A0A1G4R2B6_9HYPH</name>
<sequence>MHKNARLFLATSKRATFARTIIQNKGLGALFNGIYGSTPAGNIDHKPELIAHIMTENGLVADRCVMVGGRKFDITGAHANRMSAIGVLWGYGKRDELEQSKDLSGLYLTLLRKPRLWSAKGPIPIKTAI</sequence>
<dbReference type="Proteomes" id="UP000199542">
    <property type="component" value="Unassembled WGS sequence"/>
</dbReference>
<dbReference type="AlphaFoldDB" id="A0A1G4R2B6"/>
<reference evidence="1 2" key="1">
    <citation type="submission" date="2016-10" db="EMBL/GenBank/DDBJ databases">
        <authorList>
            <person name="de Groot N.N."/>
        </authorList>
    </citation>
    <scope>NUCLEOTIDE SEQUENCE [LARGE SCALE GENOMIC DNA]</scope>
    <source>
        <strain evidence="1 2">CGMCC 1.3401</strain>
    </source>
</reference>
<protein>
    <submittedName>
        <fullName evidence="1">HAD-hyrolase-like</fullName>
    </submittedName>
</protein>
<dbReference type="InterPro" id="IPR023214">
    <property type="entry name" value="HAD_sf"/>
</dbReference>
<gene>
    <name evidence="1" type="ORF">SAMN02927900_02200</name>
</gene>
<dbReference type="InterPro" id="IPR036412">
    <property type="entry name" value="HAD-like_sf"/>
</dbReference>
<organism evidence="1 2">
    <name type="scientific">Rhizobium mongolense subsp. loessense</name>
    <dbReference type="NCBI Taxonomy" id="158890"/>
    <lineage>
        <taxon>Bacteria</taxon>
        <taxon>Pseudomonadati</taxon>
        <taxon>Pseudomonadota</taxon>
        <taxon>Alphaproteobacteria</taxon>
        <taxon>Hyphomicrobiales</taxon>
        <taxon>Rhizobiaceae</taxon>
        <taxon>Rhizobium/Agrobacterium group</taxon>
        <taxon>Rhizobium</taxon>
    </lineage>
</organism>
<dbReference type="Pfam" id="PF13419">
    <property type="entry name" value="HAD_2"/>
    <property type="match status" value="1"/>
</dbReference>
<dbReference type="SUPFAM" id="SSF56784">
    <property type="entry name" value="HAD-like"/>
    <property type="match status" value="1"/>
</dbReference>
<dbReference type="GO" id="GO:0004713">
    <property type="term" value="F:protein tyrosine kinase activity"/>
    <property type="evidence" value="ECO:0007669"/>
    <property type="project" value="TreeGrafter"/>
</dbReference>
<dbReference type="PANTHER" id="PTHR43434:SF20">
    <property type="entry name" value="5'-NUCLEOTIDASE"/>
    <property type="match status" value="1"/>
</dbReference>
<evidence type="ECO:0000313" key="1">
    <source>
        <dbReference type="EMBL" id="SCW50805.1"/>
    </source>
</evidence>
<dbReference type="InterPro" id="IPR050155">
    <property type="entry name" value="HAD-like_hydrolase_sf"/>
</dbReference>